<evidence type="ECO:0000313" key="1">
    <source>
        <dbReference type="EMBL" id="APO78892.1"/>
    </source>
</evidence>
<name>A0A1L5PFN5_RHIET</name>
<organism evidence="1 2">
    <name type="scientific">Rhizobium etli 8C-3</name>
    <dbReference type="NCBI Taxonomy" id="538025"/>
    <lineage>
        <taxon>Bacteria</taxon>
        <taxon>Pseudomonadati</taxon>
        <taxon>Pseudomonadota</taxon>
        <taxon>Alphaproteobacteria</taxon>
        <taxon>Hyphomicrobiales</taxon>
        <taxon>Rhizobiaceae</taxon>
        <taxon>Rhizobium/Agrobacterium group</taxon>
        <taxon>Rhizobium</taxon>
    </lineage>
</organism>
<gene>
    <name evidence="1" type="ORF">AM571_PC01159</name>
</gene>
<accession>A0A1L5PFN5</accession>
<protein>
    <submittedName>
        <fullName evidence="1">Uncharacterized protein</fullName>
    </submittedName>
</protein>
<dbReference type="EMBL" id="CP017244">
    <property type="protein sequence ID" value="APO78892.1"/>
    <property type="molecule type" value="Genomic_DNA"/>
</dbReference>
<keyword evidence="1" id="KW-0614">Plasmid</keyword>
<dbReference type="RefSeq" id="WP_155774557.1">
    <property type="nucleotide sequence ID" value="NZ_CP017244.1"/>
</dbReference>
<geneLocation type="plasmid" evidence="2">
    <name>prsp8c3c</name>
</geneLocation>
<evidence type="ECO:0000313" key="2">
    <source>
        <dbReference type="Proteomes" id="UP000185109"/>
    </source>
</evidence>
<dbReference type="Proteomes" id="UP000185109">
    <property type="component" value="Plasmid pRsp8C3c"/>
</dbReference>
<reference evidence="1 2" key="1">
    <citation type="submission" date="2016-09" db="EMBL/GenBank/DDBJ databases">
        <title>The complete genome sequences of Rhizobium gallicum, symbiovars gallicum and phaseoli, symbionts associated to common bean (Phaseolus vulgaris).</title>
        <authorList>
            <person name="Bustos P."/>
            <person name="Santamaria R.I."/>
            <person name="Perez-Carrascal O.M."/>
            <person name="Juarez S."/>
            <person name="Lozano L."/>
            <person name="Martinez-Flores I."/>
            <person name="Martinez-Romero E."/>
            <person name="Cevallos M."/>
            <person name="Romero D."/>
            <person name="Davila G."/>
            <person name="Gonzalez V."/>
        </authorList>
    </citation>
    <scope>NUCLEOTIDE SEQUENCE [LARGE SCALE GENOMIC DNA]</scope>
    <source>
        <strain evidence="1 2">8C-3</strain>
        <plasmid evidence="2">Plasmid prsp8c3c</plasmid>
    </source>
</reference>
<proteinExistence type="predicted"/>
<dbReference type="AlphaFoldDB" id="A0A1L5PFN5"/>
<sequence>MIWRRKRRGHYWAASLPDRFSAGDLDLILVPGTSGRRVRFQLTIDGKVYDRA</sequence>